<dbReference type="HAMAP" id="MF_00009">
    <property type="entry name" value="Endoribonucl_YbeY"/>
    <property type="match status" value="1"/>
</dbReference>
<keyword evidence="2 7" id="KW-0540">Nuclease</keyword>
<dbReference type="EMBL" id="RQHW01000047">
    <property type="protein sequence ID" value="TGN18183.1"/>
    <property type="molecule type" value="Genomic_DNA"/>
</dbReference>
<dbReference type="PROSITE" id="PS01306">
    <property type="entry name" value="UPF0054"/>
    <property type="match status" value="1"/>
</dbReference>
<dbReference type="GO" id="GO:0008270">
    <property type="term" value="F:zinc ion binding"/>
    <property type="evidence" value="ECO:0007669"/>
    <property type="project" value="UniProtKB-UniRule"/>
</dbReference>
<dbReference type="OrthoDB" id="9807740at2"/>
<dbReference type="RefSeq" id="WP_135760870.1">
    <property type="nucleotide sequence ID" value="NZ_RQHW01000047.1"/>
</dbReference>
<evidence type="ECO:0000256" key="2">
    <source>
        <dbReference type="ARBA" id="ARBA00022722"/>
    </source>
</evidence>
<evidence type="ECO:0000313" key="9">
    <source>
        <dbReference type="Proteomes" id="UP000298058"/>
    </source>
</evidence>
<evidence type="ECO:0000256" key="5">
    <source>
        <dbReference type="ARBA" id="ARBA00022801"/>
    </source>
</evidence>
<dbReference type="PANTHER" id="PTHR46986">
    <property type="entry name" value="ENDORIBONUCLEASE YBEY, CHLOROPLASTIC"/>
    <property type="match status" value="1"/>
</dbReference>
<dbReference type="Proteomes" id="UP000298058">
    <property type="component" value="Unassembled WGS sequence"/>
</dbReference>
<keyword evidence="7" id="KW-0690">Ribosome biogenesis</keyword>
<evidence type="ECO:0000256" key="7">
    <source>
        <dbReference type="HAMAP-Rule" id="MF_00009"/>
    </source>
</evidence>
<dbReference type="InterPro" id="IPR002036">
    <property type="entry name" value="YbeY"/>
</dbReference>
<name>A0A4R9LVB7_9LEPT</name>
<keyword evidence="5 7" id="KW-0378">Hydrolase</keyword>
<gene>
    <name evidence="7 8" type="primary">ybeY</name>
    <name evidence="8" type="ORF">EHS15_12260</name>
</gene>
<evidence type="ECO:0000256" key="6">
    <source>
        <dbReference type="ARBA" id="ARBA00022833"/>
    </source>
</evidence>
<dbReference type="PANTHER" id="PTHR46986:SF1">
    <property type="entry name" value="ENDORIBONUCLEASE YBEY, CHLOROPLASTIC"/>
    <property type="match status" value="1"/>
</dbReference>
<sequence>MKDHFSVSIHWNENVKNSFLEETKVILNLEKILKFVSPSFLKSLEMDVLIVEDSEMRSINLERRNFDKTTDVLSFPLFTEFPPLPHQMIGEVVISIDTCIRQAKEIGHSNIDEFYRLLVHGVLHLFGYDHETSEEDAVLMRKKEDECLAYVFQEGYGS</sequence>
<protein>
    <recommendedName>
        <fullName evidence="7">Endoribonuclease YbeY</fullName>
        <ecNumber evidence="7">3.1.-.-</ecNumber>
    </recommendedName>
</protein>
<evidence type="ECO:0000256" key="3">
    <source>
        <dbReference type="ARBA" id="ARBA00022723"/>
    </source>
</evidence>
<feature type="binding site" evidence="7">
    <location>
        <position position="130"/>
    </location>
    <ligand>
        <name>Zn(2+)</name>
        <dbReference type="ChEBI" id="CHEBI:29105"/>
        <note>catalytic</note>
    </ligand>
</feature>
<dbReference type="Pfam" id="PF02130">
    <property type="entry name" value="YbeY"/>
    <property type="match status" value="1"/>
</dbReference>
<reference evidence="8" key="1">
    <citation type="journal article" date="2019" name="PLoS Negl. Trop. Dis.">
        <title>Revisiting the worldwide diversity of Leptospira species in the environment.</title>
        <authorList>
            <person name="Vincent A.T."/>
            <person name="Schiettekatte O."/>
            <person name="Bourhy P."/>
            <person name="Veyrier F.J."/>
            <person name="Picardeau M."/>
        </authorList>
    </citation>
    <scope>NUCLEOTIDE SEQUENCE [LARGE SCALE GENOMIC DNA]</scope>
    <source>
        <strain evidence="8">201300427</strain>
    </source>
</reference>
<dbReference type="AlphaFoldDB" id="A0A4R9LVB7"/>
<dbReference type="InterPro" id="IPR023091">
    <property type="entry name" value="MetalPrtase_cat_dom_sf_prd"/>
</dbReference>
<comment type="subcellular location">
    <subcellularLocation>
        <location evidence="7">Cytoplasm</location>
    </subcellularLocation>
</comment>
<keyword evidence="7" id="KW-0698">rRNA processing</keyword>
<keyword evidence="9" id="KW-1185">Reference proteome</keyword>
<keyword evidence="3 7" id="KW-0479">Metal-binding</keyword>
<comment type="similarity">
    <text evidence="1 7">Belongs to the endoribonuclease YbeY family.</text>
</comment>
<comment type="function">
    <text evidence="7">Single strand-specific metallo-endoribonuclease involved in late-stage 70S ribosome quality control and in maturation of the 3' terminus of the 16S rRNA.</text>
</comment>
<evidence type="ECO:0000256" key="1">
    <source>
        <dbReference type="ARBA" id="ARBA00010875"/>
    </source>
</evidence>
<dbReference type="NCBIfam" id="TIGR00043">
    <property type="entry name" value="rRNA maturation RNase YbeY"/>
    <property type="match status" value="1"/>
</dbReference>
<keyword evidence="4 7" id="KW-0255">Endonuclease</keyword>
<keyword evidence="6 7" id="KW-0862">Zinc</keyword>
<proteinExistence type="inferred from homology"/>
<dbReference type="SUPFAM" id="SSF55486">
    <property type="entry name" value="Metalloproteases ('zincins'), catalytic domain"/>
    <property type="match status" value="1"/>
</dbReference>
<evidence type="ECO:0000313" key="8">
    <source>
        <dbReference type="EMBL" id="TGN18183.1"/>
    </source>
</evidence>
<organism evidence="8 9">
    <name type="scientific">Leptospira idonii</name>
    <dbReference type="NCBI Taxonomy" id="1193500"/>
    <lineage>
        <taxon>Bacteria</taxon>
        <taxon>Pseudomonadati</taxon>
        <taxon>Spirochaetota</taxon>
        <taxon>Spirochaetia</taxon>
        <taxon>Leptospirales</taxon>
        <taxon>Leptospiraceae</taxon>
        <taxon>Leptospira</taxon>
    </lineage>
</organism>
<evidence type="ECO:0000256" key="4">
    <source>
        <dbReference type="ARBA" id="ARBA00022759"/>
    </source>
</evidence>
<dbReference type="EC" id="3.1.-.-" evidence="7"/>
<comment type="cofactor">
    <cofactor evidence="7">
        <name>Zn(2+)</name>
        <dbReference type="ChEBI" id="CHEBI:29105"/>
    </cofactor>
    <text evidence="7">Binds 1 zinc ion.</text>
</comment>
<dbReference type="GO" id="GO:0004521">
    <property type="term" value="F:RNA endonuclease activity"/>
    <property type="evidence" value="ECO:0007669"/>
    <property type="project" value="UniProtKB-UniRule"/>
</dbReference>
<dbReference type="GO" id="GO:0004222">
    <property type="term" value="F:metalloendopeptidase activity"/>
    <property type="evidence" value="ECO:0007669"/>
    <property type="project" value="InterPro"/>
</dbReference>
<accession>A0A4R9LVB7</accession>
<comment type="caution">
    <text evidence="8">The sequence shown here is derived from an EMBL/GenBank/DDBJ whole genome shotgun (WGS) entry which is preliminary data.</text>
</comment>
<dbReference type="GO" id="GO:0005737">
    <property type="term" value="C:cytoplasm"/>
    <property type="evidence" value="ECO:0007669"/>
    <property type="project" value="UniProtKB-SubCell"/>
</dbReference>
<dbReference type="InterPro" id="IPR020549">
    <property type="entry name" value="YbeY_CS"/>
</dbReference>
<dbReference type="GO" id="GO:0006364">
    <property type="term" value="P:rRNA processing"/>
    <property type="evidence" value="ECO:0007669"/>
    <property type="project" value="UniProtKB-UniRule"/>
</dbReference>
<dbReference type="Gene3D" id="3.40.390.30">
    <property type="entry name" value="Metalloproteases ('zincins'), catalytic domain"/>
    <property type="match status" value="1"/>
</dbReference>
<feature type="binding site" evidence="7">
    <location>
        <position position="120"/>
    </location>
    <ligand>
        <name>Zn(2+)</name>
        <dbReference type="ChEBI" id="CHEBI:29105"/>
        <note>catalytic</note>
    </ligand>
</feature>
<feature type="binding site" evidence="7">
    <location>
        <position position="124"/>
    </location>
    <ligand>
        <name>Zn(2+)</name>
        <dbReference type="ChEBI" id="CHEBI:29105"/>
        <note>catalytic</note>
    </ligand>
</feature>
<keyword evidence="7" id="KW-0963">Cytoplasm</keyword>